<sequence>MSGQCLYILRNRTNWHVNRLRVFTPSQEGGASVCKRTTRRAADTIPRNIDSCCDRVLRNGILRRSRAAPTNRDTNMLHQNNGFHANALLGSLADDSLRALAPHLELVKIKSAQLLCETDEPMRHLYFPTTAMMSVLYLMEDGAMVEVAAVGNEGVVGVSTLADYGCGGASGRIEVRSGGYAYRVSTQVFRREFDRSLDTFQLMLRYWQAAMTQIARGALCNRHHSVSEQLSRWLLLAHDRVEGDELAVTQQTIANMLGVRREGITEAAGKLQEAGLIRQRRGHITVLDREGLEARACECYGVIRGEFNRLILEARRDAHAPQPIPAEGRPLRVAGYHGAVRSAA</sequence>
<evidence type="ECO:0000256" key="1">
    <source>
        <dbReference type="ARBA" id="ARBA00023015"/>
    </source>
</evidence>
<dbReference type="InterPro" id="IPR018490">
    <property type="entry name" value="cNMP-bd_dom_sf"/>
</dbReference>
<dbReference type="GO" id="GO:0003700">
    <property type="term" value="F:DNA-binding transcription factor activity"/>
    <property type="evidence" value="ECO:0007669"/>
    <property type="project" value="TreeGrafter"/>
</dbReference>
<evidence type="ECO:0000259" key="4">
    <source>
        <dbReference type="PROSITE" id="PS51063"/>
    </source>
</evidence>
<evidence type="ECO:0000256" key="2">
    <source>
        <dbReference type="ARBA" id="ARBA00023125"/>
    </source>
</evidence>
<dbReference type="PANTHER" id="PTHR24567">
    <property type="entry name" value="CRP FAMILY TRANSCRIPTIONAL REGULATORY PROTEIN"/>
    <property type="match status" value="1"/>
</dbReference>
<dbReference type="KEGG" id="bte:BTH_I0534"/>
<dbReference type="InterPro" id="IPR012318">
    <property type="entry name" value="HTH_CRP"/>
</dbReference>
<dbReference type="SUPFAM" id="SSF46785">
    <property type="entry name" value="Winged helix' DNA-binding domain"/>
    <property type="match status" value="1"/>
</dbReference>
<name>Q2T158_BURTA</name>
<keyword evidence="3" id="KW-0804">Transcription</keyword>
<dbReference type="InterPro" id="IPR036390">
    <property type="entry name" value="WH_DNA-bd_sf"/>
</dbReference>
<dbReference type="DNASU" id="3849289"/>
<keyword evidence="1" id="KW-0805">Transcription regulation</keyword>
<dbReference type="GO" id="GO:0003677">
    <property type="term" value="F:DNA binding"/>
    <property type="evidence" value="ECO:0007669"/>
    <property type="project" value="UniProtKB-KW"/>
</dbReference>
<dbReference type="AlphaFoldDB" id="Q2T158"/>
<reference evidence="5 6" key="1">
    <citation type="journal article" date="2005" name="BMC Genomics">
        <title>Bacterial genome adaptation to niches: divergence of the potential virulence genes in three Burkholderia species of different survival strategies.</title>
        <authorList>
            <person name="Kim H.S."/>
            <person name="Schell M.A."/>
            <person name="Yu Y."/>
            <person name="Ulrich R.L."/>
            <person name="Sarria S.H."/>
            <person name="Nierman W.C."/>
            <person name="DeShazer D."/>
        </authorList>
    </citation>
    <scope>NUCLEOTIDE SEQUENCE [LARGE SCALE GENOMIC DNA]</scope>
    <source>
        <strain evidence="6">ATCC 700388 / DSM 13276 / CCUG 48851 / CIP 106301 / E264</strain>
    </source>
</reference>
<feature type="domain" description="HTH crp-type" evidence="4">
    <location>
        <begin position="224"/>
        <end position="290"/>
    </location>
</feature>
<gene>
    <name evidence="5" type="ordered locus">BTH_I0534</name>
</gene>
<evidence type="ECO:0000313" key="6">
    <source>
        <dbReference type="Proteomes" id="UP000001930"/>
    </source>
</evidence>
<protein>
    <recommendedName>
        <fullName evidence="4">HTH crp-type domain-containing protein</fullName>
    </recommendedName>
</protein>
<dbReference type="InterPro" id="IPR050397">
    <property type="entry name" value="Env_Response_Regulators"/>
</dbReference>
<dbReference type="PANTHER" id="PTHR24567:SF74">
    <property type="entry name" value="HTH-TYPE TRANSCRIPTIONAL REGULATOR ARCR"/>
    <property type="match status" value="1"/>
</dbReference>
<keyword evidence="2" id="KW-0238">DNA-binding</keyword>
<dbReference type="EMBL" id="CP000086">
    <property type="protein sequence ID" value="ABC39234.1"/>
    <property type="molecule type" value="Genomic_DNA"/>
</dbReference>
<keyword evidence="6" id="KW-1185">Reference proteome</keyword>
<dbReference type="InterPro" id="IPR014710">
    <property type="entry name" value="RmlC-like_jellyroll"/>
</dbReference>
<accession>Q2T158</accession>
<evidence type="ECO:0000313" key="5">
    <source>
        <dbReference type="EMBL" id="ABC39234.1"/>
    </source>
</evidence>
<dbReference type="SUPFAM" id="SSF51206">
    <property type="entry name" value="cAMP-binding domain-like"/>
    <property type="match status" value="1"/>
</dbReference>
<dbReference type="Gene3D" id="2.60.120.10">
    <property type="entry name" value="Jelly Rolls"/>
    <property type="match status" value="1"/>
</dbReference>
<organism evidence="5 6">
    <name type="scientific">Burkholderia thailandensis (strain ATCC 700388 / DSM 13276 / CCUG 48851 / CIP 106301 / E264)</name>
    <dbReference type="NCBI Taxonomy" id="271848"/>
    <lineage>
        <taxon>Bacteria</taxon>
        <taxon>Pseudomonadati</taxon>
        <taxon>Pseudomonadota</taxon>
        <taxon>Betaproteobacteria</taxon>
        <taxon>Burkholderiales</taxon>
        <taxon>Burkholderiaceae</taxon>
        <taxon>Burkholderia</taxon>
        <taxon>pseudomallei group</taxon>
    </lineage>
</organism>
<dbReference type="Pfam" id="PF13545">
    <property type="entry name" value="HTH_Crp_2"/>
    <property type="match status" value="1"/>
</dbReference>
<dbReference type="GO" id="GO:0005829">
    <property type="term" value="C:cytosol"/>
    <property type="evidence" value="ECO:0007669"/>
    <property type="project" value="TreeGrafter"/>
</dbReference>
<proteinExistence type="predicted"/>
<dbReference type="HOGENOM" id="CLU_077340_0_0_4"/>
<dbReference type="PROSITE" id="PS51063">
    <property type="entry name" value="HTH_CRP_2"/>
    <property type="match status" value="1"/>
</dbReference>
<dbReference type="SMR" id="Q2T158"/>
<evidence type="ECO:0000256" key="3">
    <source>
        <dbReference type="ARBA" id="ARBA00023163"/>
    </source>
</evidence>
<dbReference type="Proteomes" id="UP000001930">
    <property type="component" value="Chromosome I"/>
</dbReference>
<dbReference type="SMART" id="SM00419">
    <property type="entry name" value="HTH_CRP"/>
    <property type="match status" value="1"/>
</dbReference>